<proteinExistence type="predicted"/>
<evidence type="ECO:0000313" key="3">
    <source>
        <dbReference type="Proteomes" id="UP001597216"/>
    </source>
</evidence>
<name>A0ABW3T6W0_9CAUL</name>
<dbReference type="RefSeq" id="WP_374345294.1">
    <property type="nucleotide sequence ID" value="NZ_JBHTLQ010000070.1"/>
</dbReference>
<accession>A0ABW3T6W0</accession>
<keyword evidence="2" id="KW-0282">Flagellum</keyword>
<keyword evidence="1" id="KW-0175">Coiled coil</keyword>
<organism evidence="2 3">
    <name type="scientific">Phenylobacterium conjunctum</name>
    <dbReference type="NCBI Taxonomy" id="1298959"/>
    <lineage>
        <taxon>Bacteria</taxon>
        <taxon>Pseudomonadati</taxon>
        <taxon>Pseudomonadota</taxon>
        <taxon>Alphaproteobacteria</taxon>
        <taxon>Caulobacterales</taxon>
        <taxon>Caulobacteraceae</taxon>
        <taxon>Phenylobacterium</taxon>
    </lineage>
</organism>
<feature type="coiled-coil region" evidence="1">
    <location>
        <begin position="15"/>
        <end position="42"/>
    </location>
</feature>
<sequence length="137" mass="15476">MSWADSLIKLSGYEVEVLQKRLAEIADRRMAAEMKLVMLEAEVESEAANARQHAEANFYHAGFMEGVRVRRAAIQFEIERIMIEEAGARDALAQAFEEQKKYEHVAENIRLQKLKVTARVEAAAMDELGLRRAAGGR</sequence>
<keyword evidence="2" id="KW-0969">Cilium</keyword>
<keyword evidence="3" id="KW-1185">Reference proteome</keyword>
<protein>
    <submittedName>
        <fullName evidence="2">Flagellar export protein FliJ</fullName>
    </submittedName>
</protein>
<dbReference type="Proteomes" id="UP001597216">
    <property type="component" value="Unassembled WGS sequence"/>
</dbReference>
<evidence type="ECO:0000256" key="1">
    <source>
        <dbReference type="SAM" id="Coils"/>
    </source>
</evidence>
<gene>
    <name evidence="2" type="ORF">ACFQ27_18900</name>
</gene>
<comment type="caution">
    <text evidence="2">The sequence shown here is derived from an EMBL/GenBank/DDBJ whole genome shotgun (WGS) entry which is preliminary data.</text>
</comment>
<dbReference type="EMBL" id="JBHTLQ010000070">
    <property type="protein sequence ID" value="MFD1192667.1"/>
    <property type="molecule type" value="Genomic_DNA"/>
</dbReference>
<reference evidence="3" key="1">
    <citation type="journal article" date="2019" name="Int. J. Syst. Evol. Microbiol.">
        <title>The Global Catalogue of Microorganisms (GCM) 10K type strain sequencing project: providing services to taxonomists for standard genome sequencing and annotation.</title>
        <authorList>
            <consortium name="The Broad Institute Genomics Platform"/>
            <consortium name="The Broad Institute Genome Sequencing Center for Infectious Disease"/>
            <person name="Wu L."/>
            <person name="Ma J."/>
        </authorList>
    </citation>
    <scope>NUCLEOTIDE SEQUENCE [LARGE SCALE GENOMIC DNA]</scope>
    <source>
        <strain evidence="3">CCUG 55074</strain>
    </source>
</reference>
<evidence type="ECO:0000313" key="2">
    <source>
        <dbReference type="EMBL" id="MFD1192667.1"/>
    </source>
</evidence>
<keyword evidence="2" id="KW-0966">Cell projection</keyword>